<organism evidence="2 3">
    <name type="scientific">Candidatus Faecousia excrementigallinarum</name>
    <dbReference type="NCBI Taxonomy" id="2840806"/>
    <lineage>
        <taxon>Bacteria</taxon>
        <taxon>Bacillati</taxon>
        <taxon>Bacillota</taxon>
        <taxon>Clostridia</taxon>
        <taxon>Eubacteriales</taxon>
        <taxon>Oscillospiraceae</taxon>
        <taxon>Faecousia</taxon>
    </lineage>
</organism>
<name>A0A9D1CLB7_9FIRM</name>
<sequence length="149" mass="16181">MLCLAFVCCAGGCEKETAQSTAPSTETEVQEEEAVTMKLYINDTEVPVVWENNAAVEALAAEAGKGDIVVKMSMYGGNEQFGPLGKSYPANNRQVTTSNGDIVLFNNDQIVVFYGSNTWSYTRLGKMALPEEEVTELLSNGDITLRLAR</sequence>
<dbReference type="InterPro" id="IPR041183">
    <property type="entry name" value="Cyclophilin-like"/>
</dbReference>
<protein>
    <recommendedName>
        <fullName evidence="1">Cyclophilin-like domain-containing protein</fullName>
    </recommendedName>
</protein>
<accession>A0A9D1CLB7</accession>
<proteinExistence type="predicted"/>
<feature type="domain" description="Cyclophilin-like" evidence="1">
    <location>
        <begin position="40"/>
        <end position="147"/>
    </location>
</feature>
<reference evidence="2" key="1">
    <citation type="submission" date="2020-10" db="EMBL/GenBank/DDBJ databases">
        <authorList>
            <person name="Gilroy R."/>
        </authorList>
    </citation>
    <scope>NUCLEOTIDE SEQUENCE</scope>
    <source>
        <strain evidence="2">13361</strain>
    </source>
</reference>
<evidence type="ECO:0000259" key="1">
    <source>
        <dbReference type="Pfam" id="PF18050"/>
    </source>
</evidence>
<dbReference type="EMBL" id="DVFK01000012">
    <property type="protein sequence ID" value="HIQ67057.1"/>
    <property type="molecule type" value="Genomic_DNA"/>
</dbReference>
<evidence type="ECO:0000313" key="2">
    <source>
        <dbReference type="EMBL" id="HIQ67057.1"/>
    </source>
</evidence>
<gene>
    <name evidence="2" type="ORF">IAB74_00920</name>
</gene>
<reference evidence="2" key="2">
    <citation type="journal article" date="2021" name="PeerJ">
        <title>Extensive microbial diversity within the chicken gut microbiome revealed by metagenomics and culture.</title>
        <authorList>
            <person name="Gilroy R."/>
            <person name="Ravi A."/>
            <person name="Getino M."/>
            <person name="Pursley I."/>
            <person name="Horton D.L."/>
            <person name="Alikhan N.F."/>
            <person name="Baker D."/>
            <person name="Gharbi K."/>
            <person name="Hall N."/>
            <person name="Watson M."/>
            <person name="Adriaenssens E.M."/>
            <person name="Foster-Nyarko E."/>
            <person name="Jarju S."/>
            <person name="Secka A."/>
            <person name="Antonio M."/>
            <person name="Oren A."/>
            <person name="Chaudhuri R.R."/>
            <person name="La Ragione R."/>
            <person name="Hildebrand F."/>
            <person name="Pallen M.J."/>
        </authorList>
    </citation>
    <scope>NUCLEOTIDE SEQUENCE</scope>
    <source>
        <strain evidence="2">13361</strain>
    </source>
</reference>
<evidence type="ECO:0000313" key="3">
    <source>
        <dbReference type="Proteomes" id="UP000886796"/>
    </source>
</evidence>
<dbReference type="Proteomes" id="UP000886796">
    <property type="component" value="Unassembled WGS sequence"/>
</dbReference>
<dbReference type="Pfam" id="PF18050">
    <property type="entry name" value="Cyclophil_like2"/>
    <property type="match status" value="1"/>
</dbReference>
<comment type="caution">
    <text evidence="2">The sequence shown here is derived from an EMBL/GenBank/DDBJ whole genome shotgun (WGS) entry which is preliminary data.</text>
</comment>
<dbReference type="AlphaFoldDB" id="A0A9D1CLB7"/>